<reference evidence="3" key="1">
    <citation type="submission" date="2023-10" db="EMBL/GenBank/DDBJ databases">
        <authorList>
            <person name="Chen Y."/>
            <person name="Shah S."/>
            <person name="Dougan E. K."/>
            <person name="Thang M."/>
            <person name="Chan C."/>
        </authorList>
    </citation>
    <scope>NUCLEOTIDE SEQUENCE [LARGE SCALE GENOMIC DNA]</scope>
</reference>
<comment type="caution">
    <text evidence="3">The sequence shown here is derived from an EMBL/GenBank/DDBJ whole genome shotgun (WGS) entry which is preliminary data.</text>
</comment>
<proteinExistence type="predicted"/>
<evidence type="ECO:0000256" key="1">
    <source>
        <dbReference type="SAM" id="MobiDB-lite"/>
    </source>
</evidence>
<sequence length="204" mass="22488">MQRACAQANMSCTQILAHAAACIHLASVPFWLYMISETRVDEDAQVQEVDRIAHLDSKLNQLARVESIKEAREVPVGAHGAEPERASDLLTELSQPDFLEGTRALHSGVRKVQPISTPYTAVLVPSFTVHAVKGGTCTHRSFTCNALGQERNNTQKNLGWPRHGQLALIEEMKEPRSSLDVQHSERPQPLCVQKGSRAESTTDT</sequence>
<evidence type="ECO:0000259" key="2">
    <source>
        <dbReference type="PROSITE" id="PS50835"/>
    </source>
</evidence>
<evidence type="ECO:0000313" key="3">
    <source>
        <dbReference type="EMBL" id="CAK0815628.1"/>
    </source>
</evidence>
<protein>
    <recommendedName>
        <fullName evidence="2">Ig-like domain-containing protein</fullName>
    </recommendedName>
</protein>
<accession>A0ABN9RAV8</accession>
<evidence type="ECO:0000313" key="4">
    <source>
        <dbReference type="Proteomes" id="UP001189429"/>
    </source>
</evidence>
<dbReference type="Proteomes" id="UP001189429">
    <property type="component" value="Unassembled WGS sequence"/>
</dbReference>
<organism evidence="3 4">
    <name type="scientific">Prorocentrum cordatum</name>
    <dbReference type="NCBI Taxonomy" id="2364126"/>
    <lineage>
        <taxon>Eukaryota</taxon>
        <taxon>Sar</taxon>
        <taxon>Alveolata</taxon>
        <taxon>Dinophyceae</taxon>
        <taxon>Prorocentrales</taxon>
        <taxon>Prorocentraceae</taxon>
        <taxon>Prorocentrum</taxon>
    </lineage>
</organism>
<gene>
    <name evidence="3" type="ORF">PCOR1329_LOCUS18858</name>
</gene>
<keyword evidence="4" id="KW-1185">Reference proteome</keyword>
<feature type="domain" description="Ig-like" evidence="2">
    <location>
        <begin position="125"/>
        <end position="204"/>
    </location>
</feature>
<dbReference type="EMBL" id="CAUYUJ010005962">
    <property type="protein sequence ID" value="CAK0815628.1"/>
    <property type="molecule type" value="Genomic_DNA"/>
</dbReference>
<dbReference type="InterPro" id="IPR007110">
    <property type="entry name" value="Ig-like_dom"/>
</dbReference>
<feature type="region of interest" description="Disordered" evidence="1">
    <location>
        <begin position="172"/>
        <end position="204"/>
    </location>
</feature>
<dbReference type="PROSITE" id="PS50835">
    <property type="entry name" value="IG_LIKE"/>
    <property type="match status" value="1"/>
</dbReference>
<name>A0ABN9RAV8_9DINO</name>
<feature type="compositionally biased region" description="Basic and acidic residues" evidence="1">
    <location>
        <begin position="172"/>
        <end position="186"/>
    </location>
</feature>